<feature type="signal peptide" evidence="1">
    <location>
        <begin position="1"/>
        <end position="18"/>
    </location>
</feature>
<gene>
    <name evidence="3" type="primary">LOC117649077</name>
</gene>
<name>A0A6P8Z4F2_THRPL</name>
<organism evidence="3">
    <name type="scientific">Thrips palmi</name>
    <name type="common">Melon thrips</name>
    <dbReference type="NCBI Taxonomy" id="161013"/>
    <lineage>
        <taxon>Eukaryota</taxon>
        <taxon>Metazoa</taxon>
        <taxon>Ecdysozoa</taxon>
        <taxon>Arthropoda</taxon>
        <taxon>Hexapoda</taxon>
        <taxon>Insecta</taxon>
        <taxon>Pterygota</taxon>
        <taxon>Neoptera</taxon>
        <taxon>Paraneoptera</taxon>
        <taxon>Thysanoptera</taxon>
        <taxon>Terebrantia</taxon>
        <taxon>Thripoidea</taxon>
        <taxon>Thripidae</taxon>
        <taxon>Thrips</taxon>
    </lineage>
</organism>
<feature type="chain" id="PRO_5027565639" evidence="1">
    <location>
        <begin position="19"/>
        <end position="85"/>
    </location>
</feature>
<keyword evidence="2" id="KW-1185">Reference proteome</keyword>
<accession>A0A6P8Z4F2</accession>
<dbReference type="Proteomes" id="UP000515158">
    <property type="component" value="Unplaced"/>
</dbReference>
<dbReference type="RefSeq" id="XP_034247378.1">
    <property type="nucleotide sequence ID" value="XM_034391487.1"/>
</dbReference>
<evidence type="ECO:0000313" key="2">
    <source>
        <dbReference type="Proteomes" id="UP000515158"/>
    </source>
</evidence>
<evidence type="ECO:0000313" key="3">
    <source>
        <dbReference type="RefSeq" id="XP_034247378.1"/>
    </source>
</evidence>
<keyword evidence="1" id="KW-0732">Signal</keyword>
<dbReference type="AlphaFoldDB" id="A0A6P8Z4F2"/>
<evidence type="ECO:0000256" key="1">
    <source>
        <dbReference type="SAM" id="SignalP"/>
    </source>
</evidence>
<proteinExistence type="predicted"/>
<dbReference type="GeneID" id="117649077"/>
<protein>
    <submittedName>
        <fullName evidence="3">Uncharacterized protein LOC117649077 isoform X2</fullName>
    </submittedName>
</protein>
<reference evidence="3" key="1">
    <citation type="submission" date="2025-08" db="UniProtKB">
        <authorList>
            <consortium name="RefSeq"/>
        </authorList>
    </citation>
    <scope>IDENTIFICATION</scope>
    <source>
        <tissue evidence="3">Total insect</tissue>
    </source>
</reference>
<sequence length="85" mass="9527">MISLLFLFLYQRNQSSLAWVDQPKCSCYFVHVVESGGCNCPSATHRSLHTLLRSTSDPEEDKSSTKIRLSVAEEHSEGLEGKKIV</sequence>